<evidence type="ECO:0000259" key="1">
    <source>
        <dbReference type="Pfam" id="PF20056"/>
    </source>
</evidence>
<evidence type="ECO:0000313" key="5">
    <source>
        <dbReference type="Proteomes" id="UP001218364"/>
    </source>
</evidence>
<evidence type="ECO:0000313" key="4">
    <source>
        <dbReference type="Proteomes" id="UP000092565"/>
    </source>
</evidence>
<accession>A0A1B0ZVK1</accession>
<dbReference type="AlphaFoldDB" id="A0A1B0ZVK1"/>
<reference evidence="3 5" key="2">
    <citation type="submission" date="2023-02" db="EMBL/GenBank/DDBJ databases">
        <title>Population genomics of bacteria associated with diatom.</title>
        <authorList>
            <person name="Xie J."/>
            <person name="Wang H."/>
        </authorList>
    </citation>
    <scope>NUCLEOTIDE SEQUENCE [LARGE SCALE GENOMIC DNA]</scope>
    <source>
        <strain evidence="3 5">PT47_8</strain>
    </source>
</reference>
<dbReference type="InterPro" id="IPR045601">
    <property type="entry name" value="DUF6455"/>
</dbReference>
<organism evidence="2 4">
    <name type="scientific">Phaeobacter gallaeciensis</name>
    <dbReference type="NCBI Taxonomy" id="60890"/>
    <lineage>
        <taxon>Bacteria</taxon>
        <taxon>Pseudomonadati</taxon>
        <taxon>Pseudomonadota</taxon>
        <taxon>Alphaproteobacteria</taxon>
        <taxon>Rhodobacterales</taxon>
        <taxon>Roseobacteraceae</taxon>
        <taxon>Phaeobacter</taxon>
    </lineage>
</organism>
<feature type="domain" description="DUF6455" evidence="1">
    <location>
        <begin position="1"/>
        <end position="83"/>
    </location>
</feature>
<dbReference type="Proteomes" id="UP000092565">
    <property type="component" value="Chromosome"/>
</dbReference>
<protein>
    <submittedName>
        <fullName evidence="3">DUF6455 family protein</fullName>
    </submittedName>
</protein>
<evidence type="ECO:0000313" key="3">
    <source>
        <dbReference type="EMBL" id="MDE4166378.1"/>
    </source>
</evidence>
<dbReference type="OrthoDB" id="7689275at2"/>
<name>A0A1B0ZVK1_9RHOB</name>
<dbReference type="EMBL" id="JARCJK010000005">
    <property type="protein sequence ID" value="MDE4166378.1"/>
    <property type="molecule type" value="Genomic_DNA"/>
</dbReference>
<evidence type="ECO:0000313" key="2">
    <source>
        <dbReference type="EMBL" id="ANP38257.1"/>
    </source>
</evidence>
<proteinExistence type="predicted"/>
<gene>
    <name evidence="2" type="ORF">JL2886_03378</name>
    <name evidence="3" type="ORF">PXK24_11800</name>
</gene>
<dbReference type="RefSeq" id="WP_065272942.1">
    <property type="nucleotide sequence ID" value="NZ_CP015124.1"/>
</dbReference>
<dbReference type="Pfam" id="PF20056">
    <property type="entry name" value="DUF6455"/>
    <property type="match status" value="1"/>
</dbReference>
<dbReference type="EMBL" id="CP015124">
    <property type="protein sequence ID" value="ANP38257.1"/>
    <property type="molecule type" value="Genomic_DNA"/>
</dbReference>
<sequence length="90" mass="10014">MHPLGDALYHLRLLGLMGKTTEADLVEAFEAGRISSEDWADMVNRCRACEGIETCERWLAAHDKAEEAPGCCKNAKVLLRLRAEKEKAEA</sequence>
<reference evidence="2 4" key="1">
    <citation type="submission" date="2016-04" db="EMBL/GenBank/DDBJ databases">
        <authorList>
            <person name="Evans L.H."/>
            <person name="Alamgir A."/>
            <person name="Owens N."/>
            <person name="Weber N.D."/>
            <person name="Virtaneva K."/>
            <person name="Barbian K."/>
            <person name="Babar A."/>
            <person name="Rosenke K."/>
        </authorList>
    </citation>
    <scope>NUCLEOTIDE SEQUENCE [LARGE SCALE GENOMIC DNA]</scope>
    <source>
        <strain evidence="2 4">JL2886</strain>
    </source>
</reference>
<dbReference type="Proteomes" id="UP001218364">
    <property type="component" value="Unassembled WGS sequence"/>
</dbReference>
<keyword evidence="4" id="KW-1185">Reference proteome</keyword>